<evidence type="ECO:0000256" key="1">
    <source>
        <dbReference type="ARBA" id="ARBA00005657"/>
    </source>
</evidence>
<organism evidence="5">
    <name type="scientific">Arcella intermedia</name>
    <dbReference type="NCBI Taxonomy" id="1963864"/>
    <lineage>
        <taxon>Eukaryota</taxon>
        <taxon>Amoebozoa</taxon>
        <taxon>Tubulinea</taxon>
        <taxon>Elardia</taxon>
        <taxon>Arcellinida</taxon>
        <taxon>Sphaerothecina</taxon>
        <taxon>Arcellidae</taxon>
        <taxon>Arcella</taxon>
    </lineage>
</organism>
<dbReference type="PANTHER" id="PTHR11652">
    <property type="entry name" value="30S RIBOSOMAL PROTEIN S12 FAMILY MEMBER"/>
    <property type="match status" value="1"/>
</dbReference>
<dbReference type="GO" id="GO:0003735">
    <property type="term" value="F:structural constituent of ribosome"/>
    <property type="evidence" value="ECO:0007669"/>
    <property type="project" value="InterPro"/>
</dbReference>
<dbReference type="AlphaFoldDB" id="A0A6B2LQI9"/>
<dbReference type="InterPro" id="IPR012340">
    <property type="entry name" value="NA-bd_OB-fold"/>
</dbReference>
<name>A0A6B2LQI9_9EUKA</name>
<proteinExistence type="inferred from homology"/>
<dbReference type="GO" id="GO:1990904">
    <property type="term" value="C:ribonucleoprotein complex"/>
    <property type="evidence" value="ECO:0007669"/>
    <property type="project" value="UniProtKB-KW"/>
</dbReference>
<evidence type="ECO:0000256" key="4">
    <source>
        <dbReference type="RuleBase" id="RU003622"/>
    </source>
</evidence>
<dbReference type="SUPFAM" id="SSF50249">
    <property type="entry name" value="Nucleic acid-binding proteins"/>
    <property type="match status" value="1"/>
</dbReference>
<dbReference type="Pfam" id="PF00164">
    <property type="entry name" value="Ribosom_S12_S23"/>
    <property type="match status" value="1"/>
</dbReference>
<keyword evidence="2 4" id="KW-0689">Ribosomal protein</keyword>
<dbReference type="Gene3D" id="2.40.50.140">
    <property type="entry name" value="Nucleic acid-binding proteins"/>
    <property type="match status" value="1"/>
</dbReference>
<dbReference type="EMBL" id="GIBP01010121">
    <property type="protein sequence ID" value="NDV39090.1"/>
    <property type="molecule type" value="Transcribed_RNA"/>
</dbReference>
<evidence type="ECO:0000313" key="5">
    <source>
        <dbReference type="EMBL" id="NDV39090.1"/>
    </source>
</evidence>
<dbReference type="PIRSF" id="PIRSF002133">
    <property type="entry name" value="Ribosomal_S12/S23"/>
    <property type="match status" value="1"/>
</dbReference>
<keyword evidence="3 4" id="KW-0687">Ribonucleoprotein</keyword>
<dbReference type="FunFam" id="2.40.50.140:FF:000007">
    <property type="entry name" value="40S ribosomal protein S23"/>
    <property type="match status" value="1"/>
</dbReference>
<dbReference type="InterPro" id="IPR006032">
    <property type="entry name" value="Ribosomal_uS12"/>
</dbReference>
<protein>
    <submittedName>
        <fullName evidence="5">Uncharacterized protein</fullName>
    </submittedName>
</protein>
<accession>A0A6B2LQI9</accession>
<dbReference type="GO" id="GO:0006412">
    <property type="term" value="P:translation"/>
    <property type="evidence" value="ECO:0007669"/>
    <property type="project" value="InterPro"/>
</dbReference>
<dbReference type="GO" id="GO:0005840">
    <property type="term" value="C:ribosome"/>
    <property type="evidence" value="ECO:0007669"/>
    <property type="project" value="UniProtKB-KW"/>
</dbReference>
<evidence type="ECO:0000256" key="2">
    <source>
        <dbReference type="ARBA" id="ARBA00022980"/>
    </source>
</evidence>
<sequence>MPSFYKSPLGAAPQATGVVLEKIGLECKSPHYAVRKGLRVQLLKNGKIVACFVPMDGCLNFVEESDLVTVEWIKGKKGMGDIPGVRFRVIKASHISLIAMYKGKREKPKS</sequence>
<evidence type="ECO:0000256" key="3">
    <source>
        <dbReference type="ARBA" id="ARBA00023274"/>
    </source>
</evidence>
<reference evidence="5" key="1">
    <citation type="journal article" date="2020" name="J. Eukaryot. Microbiol.">
        <title>De novo Sequencing, Assembly and Annotation of the Transcriptome for the Free-Living Testate Amoeba Arcella intermedia.</title>
        <authorList>
            <person name="Ribeiro G.M."/>
            <person name="Porfirio-Sousa A.L."/>
            <person name="Maurer-Alcala X.X."/>
            <person name="Katz L.A."/>
            <person name="Lahr D.J.G."/>
        </authorList>
    </citation>
    <scope>NUCLEOTIDE SEQUENCE</scope>
</reference>
<comment type="similarity">
    <text evidence="1 4">Belongs to the universal ribosomal protein uS12 family.</text>
</comment>